<accession>A0ABV2TGE6</accession>
<reference evidence="2 3" key="1">
    <citation type="submission" date="2024-07" db="EMBL/GenBank/DDBJ databases">
        <title>Uliginosibacterium flavum JJ3220;KACC:17644.</title>
        <authorList>
            <person name="Kim M.K."/>
        </authorList>
    </citation>
    <scope>NUCLEOTIDE SEQUENCE [LARGE SCALE GENOMIC DNA]</scope>
    <source>
        <strain evidence="2 3">KACC:17644</strain>
    </source>
</reference>
<dbReference type="Gene3D" id="3.90.1720.10">
    <property type="entry name" value="endopeptidase domain like (from Nostoc punctiforme)"/>
    <property type="match status" value="1"/>
</dbReference>
<dbReference type="RefSeq" id="WP_354599460.1">
    <property type="nucleotide sequence ID" value="NZ_JBEWZI010000002.1"/>
</dbReference>
<evidence type="ECO:0000313" key="2">
    <source>
        <dbReference type="EMBL" id="MET7012998.1"/>
    </source>
</evidence>
<proteinExistence type="predicted"/>
<feature type="chain" id="PRO_5045571389" evidence="1">
    <location>
        <begin position="17"/>
        <end position="197"/>
    </location>
</feature>
<protein>
    <submittedName>
        <fullName evidence="2">YiiX family permuted papain-like enzyme</fullName>
    </submittedName>
</protein>
<feature type="signal peptide" evidence="1">
    <location>
        <begin position="1"/>
        <end position="16"/>
    </location>
</feature>
<comment type="caution">
    <text evidence="2">The sequence shown here is derived from an EMBL/GenBank/DDBJ whole genome shotgun (WGS) entry which is preliminary data.</text>
</comment>
<keyword evidence="3" id="KW-1185">Reference proteome</keyword>
<dbReference type="Proteomes" id="UP001549691">
    <property type="component" value="Unassembled WGS sequence"/>
</dbReference>
<gene>
    <name evidence="2" type="ORF">ABXR19_02275</name>
</gene>
<organism evidence="2 3">
    <name type="scientific">Uliginosibacterium flavum</name>
    <dbReference type="NCBI Taxonomy" id="1396831"/>
    <lineage>
        <taxon>Bacteria</taxon>
        <taxon>Pseudomonadati</taxon>
        <taxon>Pseudomonadota</taxon>
        <taxon>Betaproteobacteria</taxon>
        <taxon>Rhodocyclales</taxon>
        <taxon>Zoogloeaceae</taxon>
        <taxon>Uliginosibacterium</taxon>
    </lineage>
</organism>
<sequence>MRLFLLLLFMPSAVQASGLPPVQTGDLIFHTSRSAQSLAVQRATGSPYSHMGVILLQDRQPCVLEAVQTVRCTPLANWIARGEGGHFVLKRLKAAPDAAAQAKLTRVAKSFAGRPYDLTFEWSDARIYCSELVWKLYERALDIRIGKLQQLRDFKLDDAAVRAKMRERYGEQVPLAEPVISPVAMFESELLVAVARR</sequence>
<evidence type="ECO:0000313" key="3">
    <source>
        <dbReference type="Proteomes" id="UP001549691"/>
    </source>
</evidence>
<dbReference type="EMBL" id="JBEWZI010000002">
    <property type="protein sequence ID" value="MET7012998.1"/>
    <property type="molecule type" value="Genomic_DNA"/>
</dbReference>
<evidence type="ECO:0000256" key="1">
    <source>
        <dbReference type="SAM" id="SignalP"/>
    </source>
</evidence>
<dbReference type="NCBIfam" id="NF007458">
    <property type="entry name" value="PRK10030.1"/>
    <property type="match status" value="1"/>
</dbReference>
<dbReference type="InterPro" id="IPR038765">
    <property type="entry name" value="Papain-like_cys_pep_sf"/>
</dbReference>
<dbReference type="InterPro" id="IPR024453">
    <property type="entry name" value="Peptidase_C92"/>
</dbReference>
<dbReference type="Pfam" id="PF05708">
    <property type="entry name" value="Peptidase_C92"/>
    <property type="match status" value="1"/>
</dbReference>
<keyword evidence="1" id="KW-0732">Signal</keyword>
<name>A0ABV2TGE6_9RHOO</name>
<dbReference type="SUPFAM" id="SSF54001">
    <property type="entry name" value="Cysteine proteinases"/>
    <property type="match status" value="1"/>
</dbReference>